<evidence type="ECO:0008006" key="4">
    <source>
        <dbReference type="Google" id="ProtNLM"/>
    </source>
</evidence>
<protein>
    <recommendedName>
        <fullName evidence="4">DUF3019 domain-containing protein</fullName>
    </recommendedName>
</protein>
<organism evidence="2 3">
    <name type="scientific">Neisseria shayeganii</name>
    <dbReference type="NCBI Taxonomy" id="607712"/>
    <lineage>
        <taxon>Bacteria</taxon>
        <taxon>Pseudomonadati</taxon>
        <taxon>Pseudomonadota</taxon>
        <taxon>Betaproteobacteria</taxon>
        <taxon>Neisseriales</taxon>
        <taxon>Neisseriaceae</taxon>
        <taxon>Neisseria</taxon>
    </lineage>
</organism>
<accession>A0A7D7N5X4</accession>
<reference evidence="2 3" key="1">
    <citation type="submission" date="2020-07" db="EMBL/GenBank/DDBJ databases">
        <title>Genomic diversity of species in the Neisseriaceae family.</title>
        <authorList>
            <person name="Vincent A.T."/>
            <person name="Bernet E."/>
            <person name="Veyrier F.J."/>
        </authorList>
    </citation>
    <scope>NUCLEOTIDE SEQUENCE [LARGE SCALE GENOMIC DNA]</scope>
    <source>
        <strain evidence="2 3">DSM 22244</strain>
    </source>
</reference>
<feature type="chain" id="PRO_5028005859" description="DUF3019 domain-containing protein" evidence="1">
    <location>
        <begin position="22"/>
        <end position="143"/>
    </location>
</feature>
<dbReference type="RefSeq" id="WP_182121328.1">
    <property type="nucleotide sequence ID" value="NZ_CP059567.1"/>
</dbReference>
<evidence type="ECO:0000256" key="1">
    <source>
        <dbReference type="SAM" id="SignalP"/>
    </source>
</evidence>
<dbReference type="KEGG" id="nsg:H3L94_06335"/>
<evidence type="ECO:0000313" key="2">
    <source>
        <dbReference type="EMBL" id="QMT39501.1"/>
    </source>
</evidence>
<sequence>MNRQAVLSTVLLCCTTPLAHALDERDQGEYVVLNTEERPTAMQMRFFLSGAQWMMDGRQAPQAWRPVCRAEGPCRLIDADENDILAWKAVLPWHWQPLAFSCIKNQSMAFCRVTHSQDPNRRAYWMFALLNQPAQAIPLNRLR</sequence>
<keyword evidence="1" id="KW-0732">Signal</keyword>
<feature type="signal peptide" evidence="1">
    <location>
        <begin position="1"/>
        <end position="21"/>
    </location>
</feature>
<dbReference type="EMBL" id="CP059567">
    <property type="protein sequence ID" value="QMT39501.1"/>
    <property type="molecule type" value="Genomic_DNA"/>
</dbReference>
<evidence type="ECO:0000313" key="3">
    <source>
        <dbReference type="Proteomes" id="UP000514752"/>
    </source>
</evidence>
<gene>
    <name evidence="2" type="ORF">H3L94_06335</name>
</gene>
<dbReference type="AlphaFoldDB" id="A0A7D7N5X4"/>
<proteinExistence type="predicted"/>
<dbReference type="Proteomes" id="UP000514752">
    <property type="component" value="Chromosome"/>
</dbReference>
<name>A0A7D7N5X4_9NEIS</name>